<organism evidence="3 4">
    <name type="scientific">Entomortierella parvispora</name>
    <dbReference type="NCBI Taxonomy" id="205924"/>
    <lineage>
        <taxon>Eukaryota</taxon>
        <taxon>Fungi</taxon>
        <taxon>Fungi incertae sedis</taxon>
        <taxon>Mucoromycota</taxon>
        <taxon>Mortierellomycotina</taxon>
        <taxon>Mortierellomycetes</taxon>
        <taxon>Mortierellales</taxon>
        <taxon>Mortierellaceae</taxon>
        <taxon>Entomortierella</taxon>
    </lineage>
</organism>
<name>A0A9P3LQZ9_9FUNG</name>
<accession>A0A9P3LQZ9</accession>
<feature type="compositionally biased region" description="Basic and acidic residues" evidence="2">
    <location>
        <begin position="140"/>
        <end position="152"/>
    </location>
</feature>
<evidence type="ECO:0000256" key="1">
    <source>
        <dbReference type="ARBA" id="ARBA00023172"/>
    </source>
</evidence>
<evidence type="ECO:0000313" key="3">
    <source>
        <dbReference type="EMBL" id="GJJ67749.1"/>
    </source>
</evidence>
<dbReference type="InterPro" id="IPR011010">
    <property type="entry name" value="DNA_brk_join_enz"/>
</dbReference>
<dbReference type="GO" id="GO:0015074">
    <property type="term" value="P:DNA integration"/>
    <property type="evidence" value="ECO:0007669"/>
    <property type="project" value="InterPro"/>
</dbReference>
<protein>
    <submittedName>
        <fullName evidence="3">Uncharacterized protein</fullName>
    </submittedName>
</protein>
<sequence>MLRPKDWLTSIDLSDAFLHVAVQPKKSTLPTLPMAREDISVQDPSIRSLTVPLRLHQDHTTHPAVGTQTGDPHFSIFRRHISCRNQQRRVRKTHSHDQSPGISHRHRPNVTVSPGEQDPRPEERSQQDAAGSSSPAEEIGVLHRESDVHDSGHLSSTTKDAPTHPSSELSISKELPMDGVCHTGPPIERGSSMVVQKPVDMEWSGIPPPEVRDRCIHGCISGRMGDSLRGRGDLEDMDTGGATVSHQLQGIEGDMASDTPAGHARQDNPGNLRQYDGNCADKQVWRDQIKAIAGPSNTNLGLLHQDGNPTHDNVRTVSVQSSRLTIETHDSTVGVVDQQLVLSTARLDLGASLSRSIRHGKEREDSTLRLLDARGDSVETGCVQLQLEGPGPSLHLPTVVTPQPSPGEDQNGQGAGDSDHTTVACYDLVPYNPGHVNTQPNPSTEDNGTTRTRKQPTATGAEPHVAVNSVERRRQQAVTTGADAGVIRRLFDSKSAQERNKSTSSQRTFTQWMQERGRPLEDTSPTDLMNFLNYGVEIRAWKPQTARAYLSSVLKLFPRDRQEEWRADENLSDFLKVIGAHTLKRLRHDDADTTPIFIEILKKGENKGLNIRHLTSKTCFLLGLVGLLRPDDLACIDTKQCRIRDGVLELTIVSPKERRDGQRIIKTVLIHPHTDPIFCPVEVYQEYRRRTEKHDEHARQQHPKLDKELLEVEIIPLIREISYGKSPLGAERISKYLAVLLDLMPREKGQPRPKVRALGATNALKKGVPLEEVTVQGNWSSPTMVENYYRISRTLVSNFTNTLLPRHLDSQIESLGGGRIMSSVAE</sequence>
<dbReference type="GO" id="GO:0003677">
    <property type="term" value="F:DNA binding"/>
    <property type="evidence" value="ECO:0007669"/>
    <property type="project" value="InterPro"/>
</dbReference>
<evidence type="ECO:0000256" key="2">
    <source>
        <dbReference type="SAM" id="MobiDB-lite"/>
    </source>
</evidence>
<dbReference type="PANTHER" id="PTHR33066:SF2">
    <property type="entry name" value="FILAGGRIN-2-LIKE"/>
    <property type="match status" value="1"/>
</dbReference>
<keyword evidence="4" id="KW-1185">Reference proteome</keyword>
<reference evidence="3" key="2">
    <citation type="journal article" date="2022" name="Microbiol. Resour. Announc.">
        <title>Whole-Genome Sequence of Entomortierella parvispora E1425, a Mucoromycotan Fungus Associated with Burkholderiaceae-Related Endosymbiotic Bacteria.</title>
        <authorList>
            <person name="Herlambang A."/>
            <person name="Guo Y."/>
            <person name="Takashima Y."/>
            <person name="Narisawa K."/>
            <person name="Ohta H."/>
            <person name="Nishizawa T."/>
        </authorList>
    </citation>
    <scope>NUCLEOTIDE SEQUENCE</scope>
    <source>
        <strain evidence="3">E1425</strain>
    </source>
</reference>
<feature type="compositionally biased region" description="Polar residues" evidence="2">
    <location>
        <begin position="153"/>
        <end position="170"/>
    </location>
</feature>
<comment type="caution">
    <text evidence="3">The sequence shown here is derived from an EMBL/GenBank/DDBJ whole genome shotgun (WGS) entry which is preliminary data.</text>
</comment>
<gene>
    <name evidence="3" type="ORF">EMPS_00095</name>
</gene>
<dbReference type="Gene3D" id="1.10.443.10">
    <property type="entry name" value="Intergrase catalytic core"/>
    <property type="match status" value="1"/>
</dbReference>
<dbReference type="EMBL" id="BQFW01000001">
    <property type="protein sequence ID" value="GJJ67749.1"/>
    <property type="molecule type" value="Genomic_DNA"/>
</dbReference>
<dbReference type="SUPFAM" id="SSF56349">
    <property type="entry name" value="DNA breaking-rejoining enzymes"/>
    <property type="match status" value="1"/>
</dbReference>
<evidence type="ECO:0000313" key="4">
    <source>
        <dbReference type="Proteomes" id="UP000827284"/>
    </source>
</evidence>
<keyword evidence="1" id="KW-0233">DNA recombination</keyword>
<feature type="region of interest" description="Disordered" evidence="2">
    <location>
        <begin position="85"/>
        <end position="191"/>
    </location>
</feature>
<feature type="compositionally biased region" description="Polar residues" evidence="2">
    <location>
        <begin position="435"/>
        <end position="458"/>
    </location>
</feature>
<reference evidence="3" key="1">
    <citation type="submission" date="2021-11" db="EMBL/GenBank/DDBJ databases">
        <authorList>
            <person name="Herlambang A."/>
            <person name="Guo Y."/>
            <person name="Takashima Y."/>
            <person name="Nishizawa T."/>
        </authorList>
    </citation>
    <scope>NUCLEOTIDE SEQUENCE</scope>
    <source>
        <strain evidence="3">E1425</strain>
    </source>
</reference>
<dbReference type="OrthoDB" id="2387460at2759"/>
<dbReference type="InterPro" id="IPR013762">
    <property type="entry name" value="Integrase-like_cat_sf"/>
</dbReference>
<dbReference type="Proteomes" id="UP000827284">
    <property type="component" value="Unassembled WGS sequence"/>
</dbReference>
<feature type="compositionally biased region" description="Basic residues" evidence="2">
    <location>
        <begin position="85"/>
        <end position="94"/>
    </location>
</feature>
<feature type="compositionally biased region" description="Basic and acidic residues" evidence="2">
    <location>
        <begin position="117"/>
        <end position="126"/>
    </location>
</feature>
<feature type="region of interest" description="Disordered" evidence="2">
    <location>
        <begin position="386"/>
        <end position="466"/>
    </location>
</feature>
<dbReference type="GO" id="GO:0006310">
    <property type="term" value="P:DNA recombination"/>
    <property type="evidence" value="ECO:0007669"/>
    <property type="project" value="UniProtKB-KW"/>
</dbReference>
<proteinExistence type="predicted"/>
<dbReference type="AlphaFoldDB" id="A0A9P3LQZ9"/>
<dbReference type="PANTHER" id="PTHR33066">
    <property type="entry name" value="INTEGRASE_SAM-LIKE_N DOMAIN-CONTAINING PROTEIN"/>
    <property type="match status" value="1"/>
</dbReference>